<keyword evidence="1" id="KW-0732">Signal</keyword>
<feature type="chain" id="PRO_5006388050" evidence="1">
    <location>
        <begin position="24"/>
        <end position="71"/>
    </location>
</feature>
<evidence type="ECO:0000313" key="3">
    <source>
        <dbReference type="Proteomes" id="UP000009192"/>
    </source>
</evidence>
<feature type="signal peptide" evidence="1">
    <location>
        <begin position="1"/>
        <end position="23"/>
    </location>
</feature>
<dbReference type="Proteomes" id="UP000009192">
    <property type="component" value="Unassembled WGS sequence"/>
</dbReference>
<dbReference type="EMBL" id="CH933808">
    <property type="protein sequence ID" value="KRG04611.1"/>
    <property type="molecule type" value="Genomic_DNA"/>
</dbReference>
<organism evidence="2 3">
    <name type="scientific">Drosophila mojavensis</name>
    <name type="common">Fruit fly</name>
    <dbReference type="NCBI Taxonomy" id="7230"/>
    <lineage>
        <taxon>Eukaryota</taxon>
        <taxon>Metazoa</taxon>
        <taxon>Ecdysozoa</taxon>
        <taxon>Arthropoda</taxon>
        <taxon>Hexapoda</taxon>
        <taxon>Insecta</taxon>
        <taxon>Pterygota</taxon>
        <taxon>Neoptera</taxon>
        <taxon>Endopterygota</taxon>
        <taxon>Diptera</taxon>
        <taxon>Brachycera</taxon>
        <taxon>Muscomorpha</taxon>
        <taxon>Ephydroidea</taxon>
        <taxon>Drosophilidae</taxon>
        <taxon>Drosophila</taxon>
    </lineage>
</organism>
<accession>A0A0Q9XLI4</accession>
<evidence type="ECO:0000313" key="2">
    <source>
        <dbReference type="EMBL" id="KRG04611.1"/>
    </source>
</evidence>
<sequence>MSKSINMLGFCLVAALMLQFVCADLKTSFVNDNELAPCDQKMAICMKWCGSSIRRPGFCENGGFCCDLVRK</sequence>
<dbReference type="AlphaFoldDB" id="A0A0Q9XLI4"/>
<name>A0A0Q9XLI4_DROMO</name>
<dbReference type="KEGG" id="dmo:Dmoj_GI25627"/>
<evidence type="ECO:0000256" key="1">
    <source>
        <dbReference type="SAM" id="SignalP"/>
    </source>
</evidence>
<keyword evidence="3" id="KW-1185">Reference proteome</keyword>
<dbReference type="InParanoid" id="A0A0Q9XLI4"/>
<reference evidence="2 3" key="1">
    <citation type="journal article" date="2007" name="Nature">
        <title>Evolution of genes and genomes on the Drosophila phylogeny.</title>
        <authorList>
            <consortium name="Drosophila 12 Genomes Consortium"/>
            <person name="Clark A.G."/>
            <person name="Eisen M.B."/>
            <person name="Smith D.R."/>
            <person name="Bergman C.M."/>
            <person name="Oliver B."/>
            <person name="Markow T.A."/>
            <person name="Kaufman T.C."/>
            <person name="Kellis M."/>
            <person name="Gelbart W."/>
            <person name="Iyer V.N."/>
            <person name="Pollard D.A."/>
            <person name="Sackton T.B."/>
            <person name="Larracuente A.M."/>
            <person name="Singh N.D."/>
            <person name="Abad J.P."/>
            <person name="Abt D.N."/>
            <person name="Adryan B."/>
            <person name="Aguade M."/>
            <person name="Akashi H."/>
            <person name="Anderson W.W."/>
            <person name="Aquadro C.F."/>
            <person name="Ardell D.H."/>
            <person name="Arguello R."/>
            <person name="Artieri C.G."/>
            <person name="Barbash D.A."/>
            <person name="Barker D."/>
            <person name="Barsanti P."/>
            <person name="Batterham P."/>
            <person name="Batzoglou S."/>
            <person name="Begun D."/>
            <person name="Bhutkar A."/>
            <person name="Blanco E."/>
            <person name="Bosak S.A."/>
            <person name="Bradley R.K."/>
            <person name="Brand A.D."/>
            <person name="Brent M.R."/>
            <person name="Brooks A.N."/>
            <person name="Brown R.H."/>
            <person name="Butlin R.K."/>
            <person name="Caggese C."/>
            <person name="Calvi B.R."/>
            <person name="Bernardo de Carvalho A."/>
            <person name="Caspi A."/>
            <person name="Castrezana S."/>
            <person name="Celniker S.E."/>
            <person name="Chang J.L."/>
            <person name="Chapple C."/>
            <person name="Chatterji S."/>
            <person name="Chinwalla A."/>
            <person name="Civetta A."/>
            <person name="Clifton S.W."/>
            <person name="Comeron J.M."/>
            <person name="Costello J.C."/>
            <person name="Coyne J.A."/>
            <person name="Daub J."/>
            <person name="David R.G."/>
            <person name="Delcher A.L."/>
            <person name="Delehaunty K."/>
            <person name="Do C.B."/>
            <person name="Ebling H."/>
            <person name="Edwards K."/>
            <person name="Eickbush T."/>
            <person name="Evans J.D."/>
            <person name="Filipski A."/>
            <person name="Findeiss S."/>
            <person name="Freyhult E."/>
            <person name="Fulton L."/>
            <person name="Fulton R."/>
            <person name="Garcia A.C."/>
            <person name="Gardiner A."/>
            <person name="Garfield D.A."/>
            <person name="Garvin B.E."/>
            <person name="Gibson G."/>
            <person name="Gilbert D."/>
            <person name="Gnerre S."/>
            <person name="Godfrey J."/>
            <person name="Good R."/>
            <person name="Gotea V."/>
            <person name="Gravely B."/>
            <person name="Greenberg A.J."/>
            <person name="Griffiths-Jones S."/>
            <person name="Gross S."/>
            <person name="Guigo R."/>
            <person name="Gustafson E.A."/>
            <person name="Haerty W."/>
            <person name="Hahn M.W."/>
            <person name="Halligan D.L."/>
            <person name="Halpern A.L."/>
            <person name="Halter G.M."/>
            <person name="Han M.V."/>
            <person name="Heger A."/>
            <person name="Hillier L."/>
            <person name="Hinrichs A.S."/>
            <person name="Holmes I."/>
            <person name="Hoskins R.A."/>
            <person name="Hubisz M.J."/>
            <person name="Hultmark D."/>
            <person name="Huntley M.A."/>
            <person name="Jaffe D.B."/>
            <person name="Jagadeeshan S."/>
            <person name="Jeck W.R."/>
            <person name="Johnson J."/>
            <person name="Jones C.D."/>
            <person name="Jordan W.C."/>
            <person name="Karpen G.H."/>
            <person name="Kataoka E."/>
            <person name="Keightley P.D."/>
            <person name="Kheradpour P."/>
            <person name="Kirkness E.F."/>
            <person name="Koerich L.B."/>
            <person name="Kristiansen K."/>
            <person name="Kudrna D."/>
            <person name="Kulathinal R.J."/>
            <person name="Kumar S."/>
            <person name="Kwok R."/>
            <person name="Lander E."/>
            <person name="Langley C.H."/>
            <person name="Lapoint R."/>
            <person name="Lazzaro B.P."/>
            <person name="Lee S.J."/>
            <person name="Levesque L."/>
            <person name="Li R."/>
            <person name="Lin C.F."/>
            <person name="Lin M.F."/>
            <person name="Lindblad-Toh K."/>
            <person name="Llopart A."/>
            <person name="Long M."/>
            <person name="Low L."/>
            <person name="Lozovsky E."/>
            <person name="Lu J."/>
            <person name="Luo M."/>
            <person name="Machado C.A."/>
            <person name="Makalowski W."/>
            <person name="Marzo M."/>
            <person name="Matsuda M."/>
            <person name="Matzkin L."/>
            <person name="McAllister B."/>
            <person name="McBride C.S."/>
            <person name="McKernan B."/>
            <person name="McKernan K."/>
            <person name="Mendez-Lago M."/>
            <person name="Minx P."/>
            <person name="Mollenhauer M.U."/>
            <person name="Montooth K."/>
            <person name="Mount S.M."/>
            <person name="Mu X."/>
            <person name="Myers E."/>
            <person name="Negre B."/>
            <person name="Newfeld S."/>
            <person name="Nielsen R."/>
            <person name="Noor M.A."/>
            <person name="O'Grady P."/>
            <person name="Pachter L."/>
            <person name="Papaceit M."/>
            <person name="Parisi M.J."/>
            <person name="Parisi M."/>
            <person name="Parts L."/>
            <person name="Pedersen J.S."/>
            <person name="Pesole G."/>
            <person name="Phillippy A.M."/>
            <person name="Ponting C.P."/>
            <person name="Pop M."/>
            <person name="Porcelli D."/>
            <person name="Powell J.R."/>
            <person name="Prohaska S."/>
            <person name="Pruitt K."/>
            <person name="Puig M."/>
            <person name="Quesneville H."/>
            <person name="Ram K.R."/>
            <person name="Rand D."/>
            <person name="Rasmussen M.D."/>
            <person name="Reed L.K."/>
            <person name="Reenan R."/>
            <person name="Reily A."/>
            <person name="Remington K.A."/>
            <person name="Rieger T.T."/>
            <person name="Ritchie M.G."/>
            <person name="Robin C."/>
            <person name="Rogers Y.H."/>
            <person name="Rohde C."/>
            <person name="Rozas J."/>
            <person name="Rubenfield M.J."/>
            <person name="Ruiz A."/>
            <person name="Russo S."/>
            <person name="Salzberg S.L."/>
            <person name="Sanchez-Gracia A."/>
            <person name="Saranga D.J."/>
            <person name="Sato H."/>
            <person name="Schaeffer S.W."/>
            <person name="Schatz M.C."/>
            <person name="Schlenke T."/>
            <person name="Schwartz R."/>
            <person name="Segarra C."/>
            <person name="Singh R.S."/>
            <person name="Sirot L."/>
            <person name="Sirota M."/>
            <person name="Sisneros N.B."/>
            <person name="Smith C.D."/>
            <person name="Smith T.F."/>
            <person name="Spieth J."/>
            <person name="Stage D.E."/>
            <person name="Stark A."/>
            <person name="Stephan W."/>
            <person name="Strausberg R.L."/>
            <person name="Strempel S."/>
            <person name="Sturgill D."/>
            <person name="Sutton G."/>
            <person name="Sutton G.G."/>
            <person name="Tao W."/>
            <person name="Teichmann S."/>
            <person name="Tobari Y.N."/>
            <person name="Tomimura Y."/>
            <person name="Tsolas J.M."/>
            <person name="Valente V.L."/>
            <person name="Venter E."/>
            <person name="Venter J.C."/>
            <person name="Vicario S."/>
            <person name="Vieira F.G."/>
            <person name="Vilella A.J."/>
            <person name="Villasante A."/>
            <person name="Walenz B."/>
            <person name="Wang J."/>
            <person name="Wasserman M."/>
            <person name="Watts T."/>
            <person name="Wilson D."/>
            <person name="Wilson R.K."/>
            <person name="Wing R.A."/>
            <person name="Wolfner M.F."/>
            <person name="Wong A."/>
            <person name="Wong G.K."/>
            <person name="Wu C.I."/>
            <person name="Wu G."/>
            <person name="Yamamoto D."/>
            <person name="Yang H.P."/>
            <person name="Yang S.P."/>
            <person name="Yorke J.A."/>
            <person name="Yoshida K."/>
            <person name="Zdobnov E."/>
            <person name="Zhang P."/>
            <person name="Zhang Y."/>
            <person name="Zimin A.V."/>
            <person name="Baldwin J."/>
            <person name="Abdouelleil A."/>
            <person name="Abdulkadir J."/>
            <person name="Abebe A."/>
            <person name="Abera B."/>
            <person name="Abreu J."/>
            <person name="Acer S.C."/>
            <person name="Aftuck L."/>
            <person name="Alexander A."/>
            <person name="An P."/>
            <person name="Anderson E."/>
            <person name="Anderson S."/>
            <person name="Arachi H."/>
            <person name="Azer M."/>
            <person name="Bachantsang P."/>
            <person name="Barry A."/>
            <person name="Bayul T."/>
            <person name="Berlin A."/>
            <person name="Bessette D."/>
            <person name="Bloom T."/>
            <person name="Blye J."/>
            <person name="Boguslavskiy L."/>
            <person name="Bonnet C."/>
            <person name="Boukhgalter B."/>
            <person name="Bourzgui I."/>
            <person name="Brown A."/>
            <person name="Cahill P."/>
            <person name="Channer S."/>
            <person name="Cheshatsang Y."/>
            <person name="Chuda L."/>
            <person name="Citroen M."/>
            <person name="Collymore A."/>
            <person name="Cooke P."/>
            <person name="Costello M."/>
            <person name="D'Aco K."/>
            <person name="Daza R."/>
            <person name="De Haan G."/>
            <person name="DeGray S."/>
            <person name="DeMaso C."/>
            <person name="Dhargay N."/>
            <person name="Dooley K."/>
            <person name="Dooley E."/>
            <person name="Doricent M."/>
            <person name="Dorje P."/>
            <person name="Dorjee K."/>
            <person name="Dupes A."/>
            <person name="Elong R."/>
            <person name="Falk J."/>
            <person name="Farina A."/>
            <person name="Faro S."/>
            <person name="Ferguson D."/>
            <person name="Fisher S."/>
            <person name="Foley C.D."/>
            <person name="Franke A."/>
            <person name="Friedrich D."/>
            <person name="Gadbois L."/>
            <person name="Gearin G."/>
            <person name="Gearin C.R."/>
            <person name="Giannoukos G."/>
            <person name="Goode T."/>
            <person name="Graham J."/>
            <person name="Grandbois E."/>
            <person name="Grewal S."/>
            <person name="Gyaltsen K."/>
            <person name="Hafez N."/>
            <person name="Hagos B."/>
            <person name="Hall J."/>
            <person name="Henson C."/>
            <person name="Hollinger A."/>
            <person name="Honan T."/>
            <person name="Huard M.D."/>
            <person name="Hughes L."/>
            <person name="Hurhula B."/>
            <person name="Husby M.E."/>
            <person name="Kamat A."/>
            <person name="Kanga B."/>
            <person name="Kashin S."/>
            <person name="Khazanovich D."/>
            <person name="Kisner P."/>
            <person name="Lance K."/>
            <person name="Lara M."/>
            <person name="Lee W."/>
            <person name="Lennon N."/>
            <person name="Letendre F."/>
            <person name="LeVine R."/>
            <person name="Lipovsky A."/>
            <person name="Liu X."/>
            <person name="Liu J."/>
            <person name="Liu S."/>
            <person name="Lokyitsang T."/>
            <person name="Lokyitsang Y."/>
            <person name="Lubonja R."/>
            <person name="Lui A."/>
            <person name="MacDonald P."/>
            <person name="Magnisalis V."/>
            <person name="Maru K."/>
            <person name="Matthews C."/>
            <person name="McCusker W."/>
            <person name="McDonough S."/>
            <person name="Mehta T."/>
            <person name="Meldrim J."/>
            <person name="Meneus L."/>
            <person name="Mihai O."/>
            <person name="Mihalev A."/>
            <person name="Mihova T."/>
            <person name="Mittelman R."/>
            <person name="Mlenga V."/>
            <person name="Montmayeur A."/>
            <person name="Mulrain L."/>
            <person name="Navidi A."/>
            <person name="Naylor J."/>
            <person name="Negash T."/>
            <person name="Nguyen T."/>
            <person name="Nguyen N."/>
            <person name="Nicol R."/>
            <person name="Norbu C."/>
            <person name="Norbu N."/>
            <person name="Novod N."/>
            <person name="O'Neill B."/>
            <person name="Osman S."/>
            <person name="Markiewicz E."/>
            <person name="Oyono O.L."/>
            <person name="Patti C."/>
            <person name="Phunkhang P."/>
            <person name="Pierre F."/>
            <person name="Priest M."/>
            <person name="Raghuraman S."/>
            <person name="Rege F."/>
            <person name="Reyes R."/>
            <person name="Rise C."/>
            <person name="Rogov P."/>
            <person name="Ross K."/>
            <person name="Ryan E."/>
            <person name="Settipalli S."/>
            <person name="Shea T."/>
            <person name="Sherpa N."/>
            <person name="Shi L."/>
            <person name="Shih D."/>
            <person name="Sparrow T."/>
            <person name="Spaulding J."/>
            <person name="Stalker J."/>
            <person name="Stange-Thomann N."/>
            <person name="Stavropoulos S."/>
            <person name="Stone C."/>
            <person name="Strader C."/>
            <person name="Tesfaye S."/>
            <person name="Thomson T."/>
            <person name="Thoulutsang Y."/>
            <person name="Thoulutsang D."/>
            <person name="Topham K."/>
            <person name="Topping I."/>
            <person name="Tsamla T."/>
            <person name="Vassiliev H."/>
            <person name="Vo A."/>
            <person name="Wangchuk T."/>
            <person name="Wangdi T."/>
            <person name="Weiand M."/>
            <person name="Wilkinson J."/>
            <person name="Wilson A."/>
            <person name="Yadav S."/>
            <person name="Young G."/>
            <person name="Yu Q."/>
            <person name="Zembek L."/>
            <person name="Zhong D."/>
            <person name="Zimmer A."/>
            <person name="Zwirko Z."/>
            <person name="Jaffe D.B."/>
            <person name="Alvarez P."/>
            <person name="Brockman W."/>
            <person name="Butler J."/>
            <person name="Chin C."/>
            <person name="Gnerre S."/>
            <person name="Grabherr M."/>
            <person name="Kleber M."/>
            <person name="Mauceli E."/>
            <person name="MacCallum I."/>
        </authorList>
    </citation>
    <scope>NUCLEOTIDE SEQUENCE [LARGE SCALE GENOMIC DNA]</scope>
    <source>
        <strain evidence="3">Tucson 15081-1352.22</strain>
    </source>
</reference>
<gene>
    <name evidence="2" type="primary">Dmoj\GI25627</name>
    <name evidence="2" type="ORF">Dmoj_GI25627</name>
</gene>
<proteinExistence type="predicted"/>
<protein>
    <submittedName>
        <fullName evidence="2">Uncharacterized protein</fullName>
    </submittedName>
</protein>